<reference evidence="2 3" key="1">
    <citation type="journal article" date="2023" name="Life. Sci Alliance">
        <title>Evolutionary insights into 3D genome organization and epigenetic landscape of Vigna mungo.</title>
        <authorList>
            <person name="Junaid A."/>
            <person name="Singh B."/>
            <person name="Bhatia S."/>
        </authorList>
    </citation>
    <scope>NUCLEOTIDE SEQUENCE [LARGE SCALE GENOMIC DNA]</scope>
    <source>
        <strain evidence="2">Urdbean</strain>
    </source>
</reference>
<feature type="compositionally biased region" description="Polar residues" evidence="1">
    <location>
        <begin position="331"/>
        <end position="341"/>
    </location>
</feature>
<feature type="region of interest" description="Disordered" evidence="1">
    <location>
        <begin position="385"/>
        <end position="417"/>
    </location>
</feature>
<feature type="compositionally biased region" description="Low complexity" evidence="1">
    <location>
        <begin position="401"/>
        <end position="413"/>
    </location>
</feature>
<keyword evidence="3" id="KW-1185">Reference proteome</keyword>
<feature type="compositionally biased region" description="Basic and acidic residues" evidence="1">
    <location>
        <begin position="202"/>
        <end position="214"/>
    </location>
</feature>
<dbReference type="Proteomes" id="UP001374535">
    <property type="component" value="Chromosome 2"/>
</dbReference>
<name>A0AAQ3P222_VIGMU</name>
<dbReference type="PANTHER" id="PTHR36066:SF2">
    <property type="entry name" value="TRANSCRIPTION FACTOR BHLH145"/>
    <property type="match status" value="1"/>
</dbReference>
<evidence type="ECO:0000313" key="3">
    <source>
        <dbReference type="Proteomes" id="UP001374535"/>
    </source>
</evidence>
<dbReference type="InterPro" id="IPR037546">
    <property type="entry name" value="SAC51-like"/>
</dbReference>
<dbReference type="EMBL" id="CP144699">
    <property type="protein sequence ID" value="WVZ20561.1"/>
    <property type="molecule type" value="Genomic_DNA"/>
</dbReference>
<feature type="region of interest" description="Disordered" evidence="1">
    <location>
        <begin position="197"/>
        <end position="224"/>
    </location>
</feature>
<organism evidence="2 3">
    <name type="scientific">Vigna mungo</name>
    <name type="common">Black gram</name>
    <name type="synonym">Phaseolus mungo</name>
    <dbReference type="NCBI Taxonomy" id="3915"/>
    <lineage>
        <taxon>Eukaryota</taxon>
        <taxon>Viridiplantae</taxon>
        <taxon>Streptophyta</taxon>
        <taxon>Embryophyta</taxon>
        <taxon>Tracheophyta</taxon>
        <taxon>Spermatophyta</taxon>
        <taxon>Magnoliopsida</taxon>
        <taxon>eudicotyledons</taxon>
        <taxon>Gunneridae</taxon>
        <taxon>Pentapetalae</taxon>
        <taxon>rosids</taxon>
        <taxon>fabids</taxon>
        <taxon>Fabales</taxon>
        <taxon>Fabaceae</taxon>
        <taxon>Papilionoideae</taxon>
        <taxon>50 kb inversion clade</taxon>
        <taxon>NPAAA clade</taxon>
        <taxon>indigoferoid/millettioid clade</taxon>
        <taxon>Phaseoleae</taxon>
        <taxon>Vigna</taxon>
    </lineage>
</organism>
<gene>
    <name evidence="2" type="ORF">V8G54_007883</name>
</gene>
<dbReference type="PANTHER" id="PTHR36066">
    <property type="entry name" value="TRANSCRIPTION FACTOR BHLH145"/>
    <property type="match status" value="1"/>
</dbReference>
<evidence type="ECO:0000256" key="1">
    <source>
        <dbReference type="SAM" id="MobiDB-lite"/>
    </source>
</evidence>
<protein>
    <submittedName>
        <fullName evidence="2">Uncharacterized protein</fullName>
    </submittedName>
</protein>
<sequence>MVCQAASQTRFRALKHESGIAGNSTIIVRVIACFQPLRECQVRDIPLCIMANIFVILYTCHVLPRNMLITVNLFVWLLFRLNISVICSNLSRNLPCSVWMLGDCSDKMGEDCRTWIPNLQLGWQSPNLNPLDVGKLGGISAAMNPAVNMVSAYETIPAYASSALQPRLQLGCSSDPRGWFYCLPRFRQEFSPAPNVTVEGKTPVDHERGFEDKNAPFGESSSPRKQFLVIDQTAGQTTVVYSSRFGSPCECLASWHSKLHGGNNWRGDETCFRRDLNLNRMNEPTLADKVHENHETSIESEMHEDTEEINALLYSDSDDYSAQDDDDDEVTSTGHSPSTMTTHDDCKTSRDETVNEVASSAKKTKKRKLLDGCYDDIQLTDTASSQNMNKSSATCDDSESRCSSTKNGGSSSNKKMKKEKIQDVLSILQSIIPGGKDKGPVMLLDDAIRSLKSLKQKAQALGLDALHCARKDGKCSV</sequence>
<proteinExistence type="predicted"/>
<accession>A0AAQ3P222</accession>
<dbReference type="AlphaFoldDB" id="A0AAQ3P222"/>
<evidence type="ECO:0000313" key="2">
    <source>
        <dbReference type="EMBL" id="WVZ20561.1"/>
    </source>
</evidence>
<feature type="region of interest" description="Disordered" evidence="1">
    <location>
        <begin position="318"/>
        <end position="361"/>
    </location>
</feature>
<feature type="compositionally biased region" description="Acidic residues" evidence="1">
    <location>
        <begin position="318"/>
        <end position="330"/>
    </location>
</feature>
<dbReference type="Pfam" id="PF23173">
    <property type="entry name" value="bHLH_SAC51"/>
    <property type="match status" value="1"/>
</dbReference>
<feature type="compositionally biased region" description="Polar residues" evidence="1">
    <location>
        <begin position="385"/>
        <end position="395"/>
    </location>
</feature>
<feature type="compositionally biased region" description="Basic and acidic residues" evidence="1">
    <location>
        <begin position="342"/>
        <end position="353"/>
    </location>
</feature>